<keyword evidence="2" id="KW-1185">Reference proteome</keyword>
<accession>A0ABQ8SW54</accession>
<dbReference type="EMBL" id="JAJSOF020000019">
    <property type="protein sequence ID" value="KAJ4438433.1"/>
    <property type="molecule type" value="Genomic_DNA"/>
</dbReference>
<comment type="caution">
    <text evidence="1">The sequence shown here is derived from an EMBL/GenBank/DDBJ whole genome shotgun (WGS) entry which is preliminary data.</text>
</comment>
<reference evidence="1 2" key="1">
    <citation type="journal article" date="2022" name="Allergy">
        <title>Genome assembly and annotation of Periplaneta americana reveal a comprehensive cockroach allergen profile.</title>
        <authorList>
            <person name="Wang L."/>
            <person name="Xiong Q."/>
            <person name="Saelim N."/>
            <person name="Wang L."/>
            <person name="Nong W."/>
            <person name="Wan A.T."/>
            <person name="Shi M."/>
            <person name="Liu X."/>
            <person name="Cao Q."/>
            <person name="Hui J.H.L."/>
            <person name="Sookrung N."/>
            <person name="Leung T.F."/>
            <person name="Tungtrongchitr A."/>
            <person name="Tsui S.K.W."/>
        </authorList>
    </citation>
    <scope>NUCLEOTIDE SEQUENCE [LARGE SCALE GENOMIC DNA]</scope>
    <source>
        <strain evidence="1">PWHHKU_190912</strain>
    </source>
</reference>
<proteinExistence type="predicted"/>
<evidence type="ECO:0000313" key="1">
    <source>
        <dbReference type="EMBL" id="KAJ4438433.1"/>
    </source>
</evidence>
<evidence type="ECO:0000313" key="2">
    <source>
        <dbReference type="Proteomes" id="UP001148838"/>
    </source>
</evidence>
<dbReference type="Proteomes" id="UP001148838">
    <property type="component" value="Unassembled WGS sequence"/>
</dbReference>
<organism evidence="1 2">
    <name type="scientific">Periplaneta americana</name>
    <name type="common">American cockroach</name>
    <name type="synonym">Blatta americana</name>
    <dbReference type="NCBI Taxonomy" id="6978"/>
    <lineage>
        <taxon>Eukaryota</taxon>
        <taxon>Metazoa</taxon>
        <taxon>Ecdysozoa</taxon>
        <taxon>Arthropoda</taxon>
        <taxon>Hexapoda</taxon>
        <taxon>Insecta</taxon>
        <taxon>Pterygota</taxon>
        <taxon>Neoptera</taxon>
        <taxon>Polyneoptera</taxon>
        <taxon>Dictyoptera</taxon>
        <taxon>Blattodea</taxon>
        <taxon>Blattoidea</taxon>
        <taxon>Blattidae</taxon>
        <taxon>Blattinae</taxon>
        <taxon>Periplaneta</taxon>
    </lineage>
</organism>
<gene>
    <name evidence="1" type="ORF">ANN_14378</name>
</gene>
<name>A0ABQ8SW54_PERAM</name>
<sequence length="246" mass="28243">MRRASCEAHVAQIRTTRELVSGFYGCKVKNIVYQDRPTTRDDMKQRIRETFQSLDHAEVLGVADSVGRRVRVSYTILECSIFSIQGLVITYLTSKHNYNIPISITEHMRVRSEDDSASTTYENYIVVYCNASNSINDDEKDEKWFRQKISWNEYSSSFQLKFAYLCRNFFVALCPLVLGLAATVVGGRNIDGIYSLPTVIKLYAPPRYGHCSVVARDRVDSSYIQSHVEICVVCIKINKRMRSVYE</sequence>
<protein>
    <submittedName>
        <fullName evidence="1">Uncharacterized protein</fullName>
    </submittedName>
</protein>